<feature type="region of interest" description="Disordered" evidence="1">
    <location>
        <begin position="1"/>
        <end position="129"/>
    </location>
</feature>
<feature type="domain" description="DUF7726" evidence="2">
    <location>
        <begin position="135"/>
        <end position="176"/>
    </location>
</feature>
<reference evidence="3" key="2">
    <citation type="submission" date="2024-02" db="EMBL/GenBank/DDBJ databases">
        <title>Comparative genomics of Cryptococcus and Kwoniella reveals pathogenesis evolution and contrasting modes of karyotype evolution via chromosome fusion or intercentromeric recombination.</title>
        <authorList>
            <person name="Coelho M.A."/>
            <person name="David-Palma M."/>
            <person name="Shea T."/>
            <person name="Bowers K."/>
            <person name="McGinley-Smith S."/>
            <person name="Mohammad A.W."/>
            <person name="Gnirke A."/>
            <person name="Yurkov A.M."/>
            <person name="Nowrousian M."/>
            <person name="Sun S."/>
            <person name="Cuomo C.A."/>
            <person name="Heitman J."/>
        </authorList>
    </citation>
    <scope>NUCLEOTIDE SEQUENCE</scope>
    <source>
        <strain evidence="3">CBS 10117</strain>
    </source>
</reference>
<feature type="compositionally biased region" description="Low complexity" evidence="1">
    <location>
        <begin position="28"/>
        <end position="43"/>
    </location>
</feature>
<proteinExistence type="predicted"/>
<dbReference type="GeneID" id="28967803"/>
<evidence type="ECO:0000313" key="4">
    <source>
        <dbReference type="Proteomes" id="UP000078595"/>
    </source>
</evidence>
<dbReference type="Pfam" id="PF24852">
    <property type="entry name" value="DUF7726"/>
    <property type="match status" value="1"/>
</dbReference>
<dbReference type="InterPro" id="IPR056143">
    <property type="entry name" value="DUF7726"/>
</dbReference>
<accession>A0AAJ8KQ38</accession>
<name>A0AAJ8KQ38_9TREE</name>
<dbReference type="PANTHER" id="PTHR42339">
    <property type="entry name" value="HISTONE H1"/>
    <property type="match status" value="1"/>
</dbReference>
<dbReference type="AlphaFoldDB" id="A0AAJ8KQ38"/>
<evidence type="ECO:0000256" key="1">
    <source>
        <dbReference type="SAM" id="MobiDB-lite"/>
    </source>
</evidence>
<organism evidence="3 4">
    <name type="scientific">Kwoniella dejecticola CBS 10117</name>
    <dbReference type="NCBI Taxonomy" id="1296121"/>
    <lineage>
        <taxon>Eukaryota</taxon>
        <taxon>Fungi</taxon>
        <taxon>Dikarya</taxon>
        <taxon>Basidiomycota</taxon>
        <taxon>Agaricomycotina</taxon>
        <taxon>Tremellomycetes</taxon>
        <taxon>Tremellales</taxon>
        <taxon>Cryptococcaceae</taxon>
        <taxon>Kwoniella</taxon>
    </lineage>
</organism>
<evidence type="ECO:0000259" key="2">
    <source>
        <dbReference type="Pfam" id="PF24852"/>
    </source>
</evidence>
<dbReference type="PANTHER" id="PTHR42339:SF1">
    <property type="entry name" value="HISTONE H1"/>
    <property type="match status" value="1"/>
</dbReference>
<keyword evidence="4" id="KW-1185">Reference proteome</keyword>
<gene>
    <name evidence="3" type="ORF">I303_104086</name>
</gene>
<feature type="compositionally biased region" description="Low complexity" evidence="1">
    <location>
        <begin position="185"/>
        <end position="205"/>
    </location>
</feature>
<reference evidence="3" key="1">
    <citation type="submission" date="2013-07" db="EMBL/GenBank/DDBJ databases">
        <authorList>
            <consortium name="The Broad Institute Genome Sequencing Platform"/>
            <person name="Cuomo C."/>
            <person name="Litvintseva A."/>
            <person name="Chen Y."/>
            <person name="Heitman J."/>
            <person name="Sun S."/>
            <person name="Springer D."/>
            <person name="Dromer F."/>
            <person name="Young S.K."/>
            <person name="Zeng Q."/>
            <person name="Gargeya S."/>
            <person name="Fitzgerald M."/>
            <person name="Abouelleil A."/>
            <person name="Alvarado L."/>
            <person name="Berlin A.M."/>
            <person name="Chapman S.B."/>
            <person name="Dewar J."/>
            <person name="Goldberg J."/>
            <person name="Griggs A."/>
            <person name="Gujja S."/>
            <person name="Hansen M."/>
            <person name="Howarth C."/>
            <person name="Imamovic A."/>
            <person name="Larimer J."/>
            <person name="McCowan C."/>
            <person name="Murphy C."/>
            <person name="Pearson M."/>
            <person name="Priest M."/>
            <person name="Roberts A."/>
            <person name="Saif S."/>
            <person name="Shea T."/>
            <person name="Sykes S."/>
            <person name="Wortman J."/>
            <person name="Nusbaum C."/>
            <person name="Birren B."/>
        </authorList>
    </citation>
    <scope>NUCLEOTIDE SEQUENCE</scope>
    <source>
        <strain evidence="3">CBS 10117</strain>
    </source>
</reference>
<dbReference type="KEGG" id="kdj:28967803"/>
<dbReference type="EMBL" id="CP144533">
    <property type="protein sequence ID" value="WWC61502.1"/>
    <property type="molecule type" value="Genomic_DNA"/>
</dbReference>
<dbReference type="Proteomes" id="UP000078595">
    <property type="component" value="Chromosome 4"/>
</dbReference>
<feature type="region of interest" description="Disordered" evidence="1">
    <location>
        <begin position="178"/>
        <end position="247"/>
    </location>
</feature>
<dbReference type="RefSeq" id="XP_065824972.1">
    <property type="nucleotide sequence ID" value="XM_065968900.1"/>
</dbReference>
<protein>
    <recommendedName>
        <fullName evidence="2">DUF7726 domain-containing protein</fullName>
    </recommendedName>
</protein>
<feature type="compositionally biased region" description="Acidic residues" evidence="1">
    <location>
        <begin position="84"/>
        <end position="118"/>
    </location>
</feature>
<evidence type="ECO:0000313" key="3">
    <source>
        <dbReference type="EMBL" id="WWC61502.1"/>
    </source>
</evidence>
<sequence length="247" mass="26997">MPPRRKAPIRLPLAEKDIIDFQQSPNISTSTSGAASKTAKANTRSSNKPQAKGRGKGKPEAHVASALTNATAPRANKKRSREEADLDMSGDTDPEIHDVEEDSSAEDDDFDEQEEEEDQRLPEEKDPSFLLIKYNSIGVNSRSYLNFMRQSGPSAGSGSDTYSAAHIFFVQKEREDYKIPRANSKKATSSKTKTTQADTNPTKTTANKKSKTSTSSSKDTAKENDVSEITLEGEGSLKLPVYDTSTM</sequence>